<reference evidence="1" key="1">
    <citation type="submission" date="2013-11" db="EMBL/GenBank/DDBJ databases">
        <title>Microbial diversity, functional groups and degradation webs in Northern and Southern Mediterranean and Red Sea marine crude oil polluted sites.</title>
        <authorList>
            <person name="Daffonchio D."/>
            <person name="Mapelli F."/>
            <person name="Ferrer M."/>
            <person name="Richter M."/>
            <person name="Cherif A."/>
            <person name="Malkawi H.I."/>
            <person name="Yakimov M.M."/>
            <person name="Abdel-Fattah Y.R."/>
            <person name="Blaghen M."/>
            <person name="Golyshin P.N."/>
            <person name="Kalogerakis N."/>
            <person name="Boon N."/>
            <person name="Magagnini M."/>
            <person name="Fava F."/>
        </authorList>
    </citation>
    <scope>NUCLEOTIDE SEQUENCE</scope>
</reference>
<proteinExistence type="predicted"/>
<gene>
    <name evidence="1" type="ORF">MGSAQ_002575</name>
</gene>
<dbReference type="AlphaFoldDB" id="A0A1B6NR52"/>
<comment type="caution">
    <text evidence="1">The sequence shown here is derived from an EMBL/GenBank/DDBJ whole genome shotgun (WGS) entry which is preliminary data.</text>
</comment>
<accession>A0A1B6NR52</accession>
<dbReference type="EMBL" id="AYSL01001478">
    <property type="protein sequence ID" value="KTF05929.1"/>
    <property type="molecule type" value="Genomic_DNA"/>
</dbReference>
<protein>
    <submittedName>
        <fullName evidence="1">Uncharacterized protein</fullName>
    </submittedName>
</protein>
<sequence>MLVIQRVQDKRKRYSLGLVIKACRRYYGLVRAKRRLSPSK</sequence>
<evidence type="ECO:0000313" key="1">
    <source>
        <dbReference type="EMBL" id="KTF05929.1"/>
    </source>
</evidence>
<organism evidence="1">
    <name type="scientific">marine sediment metagenome</name>
    <dbReference type="NCBI Taxonomy" id="412755"/>
    <lineage>
        <taxon>unclassified sequences</taxon>
        <taxon>metagenomes</taxon>
        <taxon>ecological metagenomes</taxon>
    </lineage>
</organism>
<name>A0A1B6NR52_9ZZZZ</name>